<evidence type="ECO:0000256" key="2">
    <source>
        <dbReference type="ARBA" id="ARBA00022670"/>
    </source>
</evidence>
<evidence type="ECO:0000256" key="4">
    <source>
        <dbReference type="ARBA" id="ARBA00022801"/>
    </source>
</evidence>
<dbReference type="PANTHER" id="PTHR21666:SF289">
    <property type="entry name" value="L-ALA--D-GLU ENDOPEPTIDASE"/>
    <property type="match status" value="1"/>
</dbReference>
<dbReference type="SUPFAM" id="SSF51261">
    <property type="entry name" value="Duplicated hybrid motif"/>
    <property type="match status" value="1"/>
</dbReference>
<protein>
    <submittedName>
        <fullName evidence="10">Peptidoglycan DD-metalloendopeptidase family protein</fullName>
    </submittedName>
</protein>
<evidence type="ECO:0000313" key="10">
    <source>
        <dbReference type="EMBL" id="MFC5495409.1"/>
    </source>
</evidence>
<dbReference type="SUPFAM" id="SSF54001">
    <property type="entry name" value="Cysteine proteinases"/>
    <property type="match status" value="1"/>
</dbReference>
<feature type="chain" id="PRO_5045692566" evidence="7">
    <location>
        <begin position="27"/>
        <end position="550"/>
    </location>
</feature>
<evidence type="ECO:0000256" key="5">
    <source>
        <dbReference type="ARBA" id="ARBA00022807"/>
    </source>
</evidence>
<keyword evidence="3 7" id="KW-0732">Signal</keyword>
<name>A0ABW0N638_9ACTN</name>
<feature type="domain" description="M23ase beta-sheet core" evidence="9">
    <location>
        <begin position="418"/>
        <end position="511"/>
    </location>
</feature>
<feature type="signal peptide" evidence="7">
    <location>
        <begin position="1"/>
        <end position="26"/>
    </location>
</feature>
<keyword evidence="11" id="KW-1185">Reference proteome</keyword>
<dbReference type="InterPro" id="IPR011055">
    <property type="entry name" value="Dup_hybrid_motif"/>
</dbReference>
<reference evidence="11" key="1">
    <citation type="journal article" date="2019" name="Int. J. Syst. Evol. Microbiol.">
        <title>The Global Catalogue of Microorganisms (GCM) 10K type strain sequencing project: providing services to taxonomists for standard genome sequencing and annotation.</title>
        <authorList>
            <consortium name="The Broad Institute Genomics Platform"/>
            <consortium name="The Broad Institute Genome Sequencing Center for Infectious Disease"/>
            <person name="Wu L."/>
            <person name="Ma J."/>
        </authorList>
    </citation>
    <scope>NUCLEOTIDE SEQUENCE [LARGE SCALE GENOMIC DNA]</scope>
    <source>
        <strain evidence="11">KACC 13778</strain>
    </source>
</reference>
<dbReference type="CDD" id="cd12797">
    <property type="entry name" value="M23_peptidase"/>
    <property type="match status" value="1"/>
</dbReference>
<evidence type="ECO:0000313" key="11">
    <source>
        <dbReference type="Proteomes" id="UP001595956"/>
    </source>
</evidence>
<keyword evidence="5" id="KW-0788">Thiol protease</keyword>
<evidence type="ECO:0000256" key="1">
    <source>
        <dbReference type="ARBA" id="ARBA00007074"/>
    </source>
</evidence>
<comment type="caution">
    <text evidence="10">The sequence shown here is derived from an EMBL/GenBank/DDBJ whole genome shotgun (WGS) entry which is preliminary data.</text>
</comment>
<dbReference type="Gene3D" id="3.90.1720.10">
    <property type="entry name" value="endopeptidase domain like (from Nostoc punctiforme)"/>
    <property type="match status" value="1"/>
</dbReference>
<organism evidence="10 11">
    <name type="scientific">Nocardioides caricicola</name>
    <dbReference type="NCBI Taxonomy" id="634770"/>
    <lineage>
        <taxon>Bacteria</taxon>
        <taxon>Bacillati</taxon>
        <taxon>Actinomycetota</taxon>
        <taxon>Actinomycetes</taxon>
        <taxon>Propionibacteriales</taxon>
        <taxon>Nocardioidaceae</taxon>
        <taxon>Nocardioides</taxon>
    </lineage>
</organism>
<dbReference type="Pfam" id="PF01551">
    <property type="entry name" value="Peptidase_M23"/>
    <property type="match status" value="1"/>
</dbReference>
<dbReference type="InterPro" id="IPR050570">
    <property type="entry name" value="Cell_wall_metabolism_enzyme"/>
</dbReference>
<evidence type="ECO:0000256" key="3">
    <source>
        <dbReference type="ARBA" id="ARBA00022729"/>
    </source>
</evidence>
<accession>A0ABW0N638</accession>
<dbReference type="Gene3D" id="2.70.70.10">
    <property type="entry name" value="Glucose Permease (Domain IIA)"/>
    <property type="match status" value="1"/>
</dbReference>
<evidence type="ECO:0000256" key="6">
    <source>
        <dbReference type="SAM" id="Coils"/>
    </source>
</evidence>
<keyword evidence="4" id="KW-0378">Hydrolase</keyword>
<keyword evidence="6" id="KW-0175">Coiled coil</keyword>
<dbReference type="Proteomes" id="UP001595956">
    <property type="component" value="Unassembled WGS sequence"/>
</dbReference>
<proteinExistence type="inferred from homology"/>
<dbReference type="RefSeq" id="WP_345181748.1">
    <property type="nucleotide sequence ID" value="NZ_BAABFQ010000009.1"/>
</dbReference>
<dbReference type="InterPro" id="IPR016047">
    <property type="entry name" value="M23ase_b-sheet_dom"/>
</dbReference>
<dbReference type="Pfam" id="PF00877">
    <property type="entry name" value="NLPC_P60"/>
    <property type="match status" value="1"/>
</dbReference>
<dbReference type="InterPro" id="IPR038765">
    <property type="entry name" value="Papain-like_cys_pep_sf"/>
</dbReference>
<evidence type="ECO:0000256" key="7">
    <source>
        <dbReference type="SAM" id="SignalP"/>
    </source>
</evidence>
<keyword evidence="2" id="KW-0645">Protease</keyword>
<evidence type="ECO:0000259" key="9">
    <source>
        <dbReference type="Pfam" id="PF01551"/>
    </source>
</evidence>
<dbReference type="EMBL" id="JBHSMD010000010">
    <property type="protein sequence ID" value="MFC5495409.1"/>
    <property type="molecule type" value="Genomic_DNA"/>
</dbReference>
<evidence type="ECO:0000259" key="8">
    <source>
        <dbReference type="Pfam" id="PF00877"/>
    </source>
</evidence>
<sequence length="550" mass="56241">MAWLQRTTTCLAATLVLVAPVGPAESTPDSPTLTISAAPAESARAAYDEAQARVAALSANSVRLAETAQLAADQAELLRAQVGDDDGGFLGAVGDLFDSEPSDLDRAADAADNAELARELAERGAAALAEAIDEAQDARVAWERAERRQRRAEAAWTADEAAQAAIERSKFSASYDVPDARQDRLNRRAQRAWHQQLRAVARTAIVPPTARDLADPDSLPAPLEPVRDLHNDLTPGVAEVDLPGSAPVTVLPAETVRAVSEAFHRVGAADEADPTTATCGGMVAQAWTAVDLPTDAAGQWEELRAVPESAALPGDVVVLGTEGDGIDGTGVYVGAGRAVVADAETGVVEVRPIDAAVLGIRRPGVPARGSRAQAPVGGRCGTDPATSAGGSLLLPMAPGSYVLTTDFGETGHLWSSGQHTGLDFAAATGTAVHAAGAGVVTLEHPSWAGNLVRIDHGGGVETWYAHLSSTDLETGDVVAAGDPVGLVGDLGNTTGPHLHFEVRLDGSSYDPAPVLGLSEGPDAALCPAIAGGTTLLPCDAAIGLRLLSGG</sequence>
<comment type="similarity">
    <text evidence="1">Belongs to the peptidase C40 family.</text>
</comment>
<feature type="coiled-coil region" evidence="6">
    <location>
        <begin position="118"/>
        <end position="148"/>
    </location>
</feature>
<dbReference type="PANTHER" id="PTHR21666">
    <property type="entry name" value="PEPTIDASE-RELATED"/>
    <property type="match status" value="1"/>
</dbReference>
<gene>
    <name evidence="10" type="ORF">ACFPKY_20040</name>
</gene>
<dbReference type="InterPro" id="IPR000064">
    <property type="entry name" value="NLP_P60_dom"/>
</dbReference>
<feature type="domain" description="NlpC/P60" evidence="8">
    <location>
        <begin position="278"/>
        <end position="354"/>
    </location>
</feature>